<evidence type="ECO:0000256" key="3">
    <source>
        <dbReference type="ARBA" id="ARBA00022553"/>
    </source>
</evidence>
<dbReference type="SMART" id="SM00388">
    <property type="entry name" value="HisKA"/>
    <property type="match status" value="1"/>
</dbReference>
<dbReference type="PANTHER" id="PTHR43065">
    <property type="entry name" value="SENSOR HISTIDINE KINASE"/>
    <property type="match status" value="1"/>
</dbReference>
<dbReference type="EC" id="2.7.13.3" evidence="2"/>
<comment type="caution">
    <text evidence="7">The sequence shown here is derived from an EMBL/GenBank/DDBJ whole genome shotgun (WGS) entry which is preliminary data.</text>
</comment>
<dbReference type="SUPFAM" id="SSF55874">
    <property type="entry name" value="ATPase domain of HSP90 chaperone/DNA topoisomerase II/histidine kinase"/>
    <property type="match status" value="1"/>
</dbReference>
<dbReference type="CDD" id="cd00082">
    <property type="entry name" value="HisKA"/>
    <property type="match status" value="1"/>
</dbReference>
<dbReference type="PROSITE" id="PS50109">
    <property type="entry name" value="HIS_KIN"/>
    <property type="match status" value="1"/>
</dbReference>
<dbReference type="InterPro" id="IPR035965">
    <property type="entry name" value="PAS-like_dom_sf"/>
</dbReference>
<dbReference type="NCBIfam" id="TIGR00229">
    <property type="entry name" value="sensory_box"/>
    <property type="match status" value="1"/>
</dbReference>
<comment type="catalytic activity">
    <reaction evidence="1">
        <text>ATP + protein L-histidine = ADP + protein N-phospho-L-histidine.</text>
        <dbReference type="EC" id="2.7.13.3"/>
    </reaction>
</comment>
<dbReference type="Gene3D" id="1.10.287.130">
    <property type="match status" value="1"/>
</dbReference>
<evidence type="ECO:0000256" key="1">
    <source>
        <dbReference type="ARBA" id="ARBA00000085"/>
    </source>
</evidence>
<feature type="domain" description="PAC" evidence="6">
    <location>
        <begin position="85"/>
        <end position="142"/>
    </location>
</feature>
<dbReference type="InterPro" id="IPR036097">
    <property type="entry name" value="HisK_dim/P_sf"/>
</dbReference>
<name>A0ABW7CVV8_9GAMM</name>
<dbReference type="SMART" id="SM00091">
    <property type="entry name" value="PAS"/>
    <property type="match status" value="1"/>
</dbReference>
<proteinExistence type="predicted"/>
<dbReference type="SMART" id="SM00387">
    <property type="entry name" value="HATPase_c"/>
    <property type="match status" value="1"/>
</dbReference>
<dbReference type="InterPro" id="IPR004358">
    <property type="entry name" value="Sig_transdc_His_kin-like_C"/>
</dbReference>
<dbReference type="Gene3D" id="3.30.450.20">
    <property type="entry name" value="PAS domain"/>
    <property type="match status" value="1"/>
</dbReference>
<dbReference type="InterPro" id="IPR000014">
    <property type="entry name" value="PAS"/>
</dbReference>
<dbReference type="InterPro" id="IPR000700">
    <property type="entry name" value="PAS-assoc_C"/>
</dbReference>
<feature type="domain" description="Histidine kinase" evidence="4">
    <location>
        <begin position="162"/>
        <end position="381"/>
    </location>
</feature>
<evidence type="ECO:0000313" key="7">
    <source>
        <dbReference type="EMBL" id="MFG6108357.1"/>
    </source>
</evidence>
<dbReference type="SUPFAM" id="SSF47384">
    <property type="entry name" value="Homodimeric domain of signal transducing histidine kinase"/>
    <property type="match status" value="1"/>
</dbReference>
<dbReference type="InterPro" id="IPR005467">
    <property type="entry name" value="His_kinase_dom"/>
</dbReference>
<organism evidence="7 8">
    <name type="scientific">Stenotrophomonas nematodicola</name>
    <dbReference type="NCBI Taxonomy" id="2656746"/>
    <lineage>
        <taxon>Bacteria</taxon>
        <taxon>Pseudomonadati</taxon>
        <taxon>Pseudomonadota</taxon>
        <taxon>Gammaproteobacteria</taxon>
        <taxon>Lysobacterales</taxon>
        <taxon>Lysobacteraceae</taxon>
        <taxon>Stenotrophomonas</taxon>
    </lineage>
</organism>
<gene>
    <name evidence="7" type="ORF">ACEU0G_002295</name>
</gene>
<feature type="domain" description="PAS" evidence="5">
    <location>
        <begin position="16"/>
        <end position="89"/>
    </location>
</feature>
<dbReference type="Proteomes" id="UP001605261">
    <property type="component" value="Unassembled WGS sequence"/>
</dbReference>
<dbReference type="PROSITE" id="PS50113">
    <property type="entry name" value="PAC"/>
    <property type="match status" value="1"/>
</dbReference>
<dbReference type="PROSITE" id="PS50112">
    <property type="entry name" value="PAS"/>
    <property type="match status" value="1"/>
</dbReference>
<dbReference type="InterPro" id="IPR036890">
    <property type="entry name" value="HATPase_C_sf"/>
</dbReference>
<dbReference type="InterPro" id="IPR003661">
    <property type="entry name" value="HisK_dim/P_dom"/>
</dbReference>
<evidence type="ECO:0000259" key="5">
    <source>
        <dbReference type="PROSITE" id="PS50112"/>
    </source>
</evidence>
<dbReference type="CDD" id="cd00130">
    <property type="entry name" value="PAS"/>
    <property type="match status" value="1"/>
</dbReference>
<keyword evidence="8" id="KW-1185">Reference proteome</keyword>
<dbReference type="Pfam" id="PF13426">
    <property type="entry name" value="PAS_9"/>
    <property type="match status" value="1"/>
</dbReference>
<dbReference type="RefSeq" id="WP_394161522.1">
    <property type="nucleotide sequence ID" value="NZ_JBHGCJ010000002.1"/>
</dbReference>
<dbReference type="PANTHER" id="PTHR43065:SF49">
    <property type="entry name" value="HISTIDINE KINASE"/>
    <property type="match status" value="1"/>
</dbReference>
<reference evidence="7 8" key="1">
    <citation type="submission" date="2024-09" db="EMBL/GenBank/DDBJ databases">
        <authorList>
            <consortium name="All-Russian atlas of soil microorganisms"/>
            <consortium name="as a basis for the search for new antimicrobial producers and enzymes with unique properties"/>
            <person name="Sokolova E.A."/>
            <person name="Voronina E.N."/>
        </authorList>
    </citation>
    <scope>NUCLEOTIDE SEQUENCE [LARGE SCALE GENOMIC DNA]</scope>
    <source>
        <strain evidence="7 8">AF-22b-331.1</strain>
    </source>
</reference>
<evidence type="ECO:0000259" key="4">
    <source>
        <dbReference type="PROSITE" id="PS50109"/>
    </source>
</evidence>
<dbReference type="Gene3D" id="3.30.565.10">
    <property type="entry name" value="Histidine kinase-like ATPase, C-terminal domain"/>
    <property type="match status" value="1"/>
</dbReference>
<protein>
    <recommendedName>
        <fullName evidence="2">histidine kinase</fullName>
        <ecNumber evidence="2">2.7.13.3</ecNumber>
    </recommendedName>
</protein>
<dbReference type="EMBL" id="JBHGCJ010000002">
    <property type="protein sequence ID" value="MFG6108357.1"/>
    <property type="molecule type" value="Genomic_DNA"/>
</dbReference>
<evidence type="ECO:0000313" key="8">
    <source>
        <dbReference type="Proteomes" id="UP001605261"/>
    </source>
</evidence>
<dbReference type="InterPro" id="IPR003594">
    <property type="entry name" value="HATPase_dom"/>
</dbReference>
<keyword evidence="3" id="KW-0597">Phosphoprotein</keyword>
<accession>A0ABW7CVV8</accession>
<dbReference type="Pfam" id="PF02518">
    <property type="entry name" value="HATPase_c"/>
    <property type="match status" value="1"/>
</dbReference>
<dbReference type="SUPFAM" id="SSF55785">
    <property type="entry name" value="PYP-like sensor domain (PAS domain)"/>
    <property type="match status" value="1"/>
</dbReference>
<dbReference type="PRINTS" id="PR00344">
    <property type="entry name" value="BCTRLSENSOR"/>
</dbReference>
<sequence>MDVTELQHPKDVLNDESRQFALLVNSVTDYAIYMLDEHGVIRTWNPGGQRIKGYTAEDVVGTNFSRFYLPEDAAAGVPQRNLRTAATEGRCIEDGWRVRQDGSRFLASVVIDPIWVDGVLVGYAKVTRDITERHDAQERLQQVQHSLLQAQKMEAIGKLTLGLAHDFNNLLTIIVNCLDLISVRVKDGPAAKLIETALRAAERGALLSRQLLTFGRGQKLSPESLDVTAALRESKELLQRSAGDTVNVVFNLDDDLPLVFVDRAQLEAAVLNLVCNSRDAMPSGGTITITARAQDTQDPASTNHAPEPHVCLTVEDDGEGIPPDKQARVFEPFFTTKPVGRGSGLGLSQVFGFTTQSGGFPQLSSVPGEGTRITLCFPIYEP</sequence>
<evidence type="ECO:0000259" key="6">
    <source>
        <dbReference type="PROSITE" id="PS50113"/>
    </source>
</evidence>
<evidence type="ECO:0000256" key="2">
    <source>
        <dbReference type="ARBA" id="ARBA00012438"/>
    </source>
</evidence>